<dbReference type="WBParaSite" id="NBR_0000772901-mRNA-1">
    <property type="protein sequence ID" value="NBR_0000772901-mRNA-1"/>
    <property type="gene ID" value="NBR_0000772901"/>
</dbReference>
<evidence type="ECO:0000313" key="2">
    <source>
        <dbReference type="Proteomes" id="UP000271162"/>
    </source>
</evidence>
<evidence type="ECO:0000313" key="1">
    <source>
        <dbReference type="EMBL" id="VDL71319.1"/>
    </source>
</evidence>
<reference evidence="3" key="1">
    <citation type="submission" date="2017-02" db="UniProtKB">
        <authorList>
            <consortium name="WormBaseParasite"/>
        </authorList>
    </citation>
    <scope>IDENTIFICATION</scope>
</reference>
<gene>
    <name evidence="1" type="ORF">NBR_LOCUS7730</name>
</gene>
<keyword evidence="2" id="KW-1185">Reference proteome</keyword>
<name>A0A0N4XXK5_NIPBR</name>
<sequence length="96" mass="10969">MHSLGHDAIRVFQLETKTAHYWLAKLNRTTDEVFNQPQPTVALSFDDGEALEELSFITGRITVDEIKAALQSLQNKKAPVLDEISLEMLKAEDHWY</sequence>
<dbReference type="Proteomes" id="UP000271162">
    <property type="component" value="Unassembled WGS sequence"/>
</dbReference>
<dbReference type="AlphaFoldDB" id="A0A0N4XXK5"/>
<dbReference type="EMBL" id="UYSL01019919">
    <property type="protein sequence ID" value="VDL71319.1"/>
    <property type="molecule type" value="Genomic_DNA"/>
</dbReference>
<protein>
    <submittedName>
        <fullName evidence="3">DNA mismatch repair protein MutS</fullName>
    </submittedName>
</protein>
<reference evidence="1 2" key="2">
    <citation type="submission" date="2018-11" db="EMBL/GenBank/DDBJ databases">
        <authorList>
            <consortium name="Pathogen Informatics"/>
        </authorList>
    </citation>
    <scope>NUCLEOTIDE SEQUENCE [LARGE SCALE GENOMIC DNA]</scope>
</reference>
<accession>A0A0N4XXK5</accession>
<evidence type="ECO:0000313" key="3">
    <source>
        <dbReference type="WBParaSite" id="NBR_0000772901-mRNA-1"/>
    </source>
</evidence>
<organism evidence="3">
    <name type="scientific">Nippostrongylus brasiliensis</name>
    <name type="common">Rat hookworm</name>
    <dbReference type="NCBI Taxonomy" id="27835"/>
    <lineage>
        <taxon>Eukaryota</taxon>
        <taxon>Metazoa</taxon>
        <taxon>Ecdysozoa</taxon>
        <taxon>Nematoda</taxon>
        <taxon>Chromadorea</taxon>
        <taxon>Rhabditida</taxon>
        <taxon>Rhabditina</taxon>
        <taxon>Rhabditomorpha</taxon>
        <taxon>Strongyloidea</taxon>
        <taxon>Heligmosomidae</taxon>
        <taxon>Nippostrongylus</taxon>
    </lineage>
</organism>
<proteinExistence type="predicted"/>